<dbReference type="Gene3D" id="1.10.287.470">
    <property type="entry name" value="Helix hairpin bin"/>
    <property type="match status" value="1"/>
</dbReference>
<keyword evidence="3" id="KW-0813">Transport</keyword>
<dbReference type="InterPro" id="IPR058627">
    <property type="entry name" value="MdtA-like_C"/>
</dbReference>
<dbReference type="PANTHER" id="PTHR30469">
    <property type="entry name" value="MULTIDRUG RESISTANCE PROTEIN MDTA"/>
    <property type="match status" value="1"/>
</dbReference>
<name>A0A1Y6MJX2_9GAMM</name>
<evidence type="ECO:0000259" key="7">
    <source>
        <dbReference type="Pfam" id="PF25967"/>
    </source>
</evidence>
<evidence type="ECO:0000259" key="6">
    <source>
        <dbReference type="Pfam" id="PF25954"/>
    </source>
</evidence>
<feature type="domain" description="Multidrug resistance protein MdtA-like barrel-sandwich hybrid" evidence="5">
    <location>
        <begin position="83"/>
        <end position="205"/>
    </location>
</feature>
<comment type="similarity">
    <text evidence="2">Belongs to the membrane fusion protein (MFP) (TC 8.A.1) family.</text>
</comment>
<protein>
    <submittedName>
        <fullName evidence="8">Efflux pump periplasmic linker BepF</fullName>
    </submittedName>
</protein>
<feature type="region of interest" description="Disordered" evidence="4">
    <location>
        <begin position="369"/>
        <end position="416"/>
    </location>
</feature>
<feature type="compositionally biased region" description="Polar residues" evidence="4">
    <location>
        <begin position="388"/>
        <end position="400"/>
    </location>
</feature>
<dbReference type="GO" id="GO:0015562">
    <property type="term" value="F:efflux transmembrane transporter activity"/>
    <property type="evidence" value="ECO:0007669"/>
    <property type="project" value="TreeGrafter"/>
</dbReference>
<keyword evidence="9" id="KW-1185">Reference proteome</keyword>
<dbReference type="EMBL" id="FYAJ01000004">
    <property type="protein sequence ID" value="SMY36080.1"/>
    <property type="molecule type" value="Genomic_DNA"/>
</dbReference>
<evidence type="ECO:0000256" key="2">
    <source>
        <dbReference type="ARBA" id="ARBA00009477"/>
    </source>
</evidence>
<dbReference type="Pfam" id="PF25954">
    <property type="entry name" value="Beta-barrel_RND_2"/>
    <property type="match status" value="1"/>
</dbReference>
<dbReference type="Gene3D" id="2.40.420.20">
    <property type="match status" value="1"/>
</dbReference>
<proteinExistence type="inferred from homology"/>
<evidence type="ECO:0000259" key="5">
    <source>
        <dbReference type="Pfam" id="PF25917"/>
    </source>
</evidence>
<accession>A0A1Y6MJX2</accession>
<dbReference type="NCBIfam" id="TIGR01730">
    <property type="entry name" value="RND_mfp"/>
    <property type="match status" value="1"/>
</dbReference>
<evidence type="ECO:0000256" key="1">
    <source>
        <dbReference type="ARBA" id="ARBA00004196"/>
    </source>
</evidence>
<dbReference type="Pfam" id="PF25917">
    <property type="entry name" value="BSH_RND"/>
    <property type="match status" value="1"/>
</dbReference>
<dbReference type="PANTHER" id="PTHR30469:SF11">
    <property type="entry name" value="BLL4320 PROTEIN"/>
    <property type="match status" value="1"/>
</dbReference>
<sequence length="416" mass="44979">MLIIACLYDCASLIIQARVISVYYKTFSIAALSVAILTSSSIASAQDEGKKPQPIPVTVEAISTKEFVTTLDEVGKINATESADLTFSTAGKLIEINFKDGDTVTKGQQIAKLDSSKPKADLDKARSSLNTARNKVKRALALEKKQPGALSKQDIEGLQDEANLAAADYRQQQAILKDFIISAPFDGQLTTFSRSAGSMIDPATTLVSLYNLDPVEVTYTISQNDLGKAVKGQPVTITVEAYKNMSFPGVVDYVAPAVNKSSGRVAIHALIKNPDHVLAPGMFAKISQMVNGRTERIVAPQNAIMAHNDDRYVWLVNDKNIATKHYITLGKNINNGYVVVEKGLKIDDKVIVTGQQKLDDDALVNIIKTQQSTSNLPPQPLKKKVTDPSASSHSPQTTPNPKAETKKVTEPNNEAT</sequence>
<evidence type="ECO:0000313" key="8">
    <source>
        <dbReference type="EMBL" id="SMY36080.1"/>
    </source>
</evidence>
<dbReference type="InterPro" id="IPR058792">
    <property type="entry name" value="Beta-barrel_RND_2"/>
</dbReference>
<feature type="domain" description="CusB-like beta-barrel" evidence="6">
    <location>
        <begin position="217"/>
        <end position="287"/>
    </location>
</feature>
<dbReference type="InterPro" id="IPR006143">
    <property type="entry name" value="RND_pump_MFP"/>
</dbReference>
<dbReference type="InterPro" id="IPR058625">
    <property type="entry name" value="MdtA-like_BSH"/>
</dbReference>
<evidence type="ECO:0000313" key="9">
    <source>
        <dbReference type="Proteomes" id="UP000195719"/>
    </source>
</evidence>
<reference evidence="9" key="1">
    <citation type="submission" date="2017-06" db="EMBL/GenBank/DDBJ databases">
        <authorList>
            <person name="Rodrigo-Torres L."/>
            <person name="Arahal R.D."/>
            <person name="Lucena T."/>
        </authorList>
    </citation>
    <scope>NUCLEOTIDE SEQUENCE [LARGE SCALE GENOMIC DNA]</scope>
    <source>
        <strain evidence="9">CECT 9192</strain>
    </source>
</reference>
<dbReference type="Gene3D" id="2.40.50.100">
    <property type="match status" value="1"/>
</dbReference>
<feature type="domain" description="Multidrug resistance protein MdtA-like C-terminal permuted SH3" evidence="7">
    <location>
        <begin position="297"/>
        <end position="357"/>
    </location>
</feature>
<dbReference type="FunFam" id="2.40.30.170:FF:000010">
    <property type="entry name" value="Efflux RND transporter periplasmic adaptor subunit"/>
    <property type="match status" value="1"/>
</dbReference>
<organism evidence="8 9">
    <name type="scientific">Photobacterium andalusiense</name>
    <dbReference type="NCBI Taxonomy" id="2204296"/>
    <lineage>
        <taxon>Bacteria</taxon>
        <taxon>Pseudomonadati</taxon>
        <taxon>Pseudomonadota</taxon>
        <taxon>Gammaproteobacteria</taxon>
        <taxon>Vibrionales</taxon>
        <taxon>Vibrionaceae</taxon>
        <taxon>Photobacterium</taxon>
    </lineage>
</organism>
<evidence type="ECO:0000256" key="4">
    <source>
        <dbReference type="SAM" id="MobiDB-lite"/>
    </source>
</evidence>
<dbReference type="Gene3D" id="2.40.30.170">
    <property type="match status" value="1"/>
</dbReference>
<dbReference type="GO" id="GO:1990281">
    <property type="term" value="C:efflux pump complex"/>
    <property type="evidence" value="ECO:0007669"/>
    <property type="project" value="TreeGrafter"/>
</dbReference>
<dbReference type="SUPFAM" id="SSF111369">
    <property type="entry name" value="HlyD-like secretion proteins"/>
    <property type="match status" value="1"/>
</dbReference>
<evidence type="ECO:0000256" key="3">
    <source>
        <dbReference type="ARBA" id="ARBA00022448"/>
    </source>
</evidence>
<dbReference type="Pfam" id="PF25967">
    <property type="entry name" value="RND-MFP_C"/>
    <property type="match status" value="1"/>
</dbReference>
<comment type="subcellular location">
    <subcellularLocation>
        <location evidence="1">Cell envelope</location>
    </subcellularLocation>
</comment>
<dbReference type="AlphaFoldDB" id="A0A1Y6MJX2"/>
<dbReference type="Proteomes" id="UP000195719">
    <property type="component" value="Unassembled WGS sequence"/>
</dbReference>
<gene>
    <name evidence="8" type="primary">bepF_2</name>
    <name evidence="8" type="ORF">PAND9192_02409</name>
</gene>